<feature type="transmembrane region" description="Helical" evidence="5">
    <location>
        <begin position="168"/>
        <end position="189"/>
    </location>
</feature>
<keyword evidence="8" id="KW-1185">Reference proteome</keyword>
<feature type="transmembrane region" description="Helical" evidence="5">
    <location>
        <begin position="338"/>
        <end position="359"/>
    </location>
</feature>
<evidence type="ECO:0000256" key="2">
    <source>
        <dbReference type="ARBA" id="ARBA00022692"/>
    </source>
</evidence>
<dbReference type="InterPro" id="IPR007016">
    <property type="entry name" value="O-antigen_ligase-rel_domated"/>
</dbReference>
<feature type="transmembrane region" description="Helical" evidence="5">
    <location>
        <begin position="53"/>
        <end position="71"/>
    </location>
</feature>
<dbReference type="GO" id="GO:0016874">
    <property type="term" value="F:ligase activity"/>
    <property type="evidence" value="ECO:0007669"/>
    <property type="project" value="UniProtKB-KW"/>
</dbReference>
<reference evidence="7" key="1">
    <citation type="submission" date="2020-10" db="EMBL/GenBank/DDBJ databases">
        <authorList>
            <person name="Castelo-Branco R."/>
            <person name="Eusebio N."/>
            <person name="Adriana R."/>
            <person name="Vieira A."/>
            <person name="Brugerolle De Fraissinette N."/>
            <person name="Rezende De Castro R."/>
            <person name="Schneider M.P."/>
            <person name="Vasconcelos V."/>
            <person name="Leao P.N."/>
        </authorList>
    </citation>
    <scope>NUCLEOTIDE SEQUENCE</scope>
    <source>
        <strain evidence="7">LEGE 11480</strain>
    </source>
</reference>
<dbReference type="AlphaFoldDB" id="A0A928VI83"/>
<comment type="subcellular location">
    <subcellularLocation>
        <location evidence="1">Membrane</location>
        <topology evidence="1">Multi-pass membrane protein</topology>
    </subcellularLocation>
</comment>
<dbReference type="Proteomes" id="UP000625316">
    <property type="component" value="Unassembled WGS sequence"/>
</dbReference>
<feature type="transmembrane region" description="Helical" evidence="5">
    <location>
        <begin position="130"/>
        <end position="148"/>
    </location>
</feature>
<feature type="transmembrane region" description="Helical" evidence="5">
    <location>
        <begin position="217"/>
        <end position="234"/>
    </location>
</feature>
<accession>A0A928VI83</accession>
<feature type="transmembrane region" description="Helical" evidence="5">
    <location>
        <begin position="196"/>
        <end position="211"/>
    </location>
</feature>
<dbReference type="PANTHER" id="PTHR37422">
    <property type="entry name" value="TEICHURONIC ACID BIOSYNTHESIS PROTEIN TUAE"/>
    <property type="match status" value="1"/>
</dbReference>
<dbReference type="EMBL" id="JADEXQ010000007">
    <property type="protein sequence ID" value="MBE9028800.1"/>
    <property type="molecule type" value="Genomic_DNA"/>
</dbReference>
<feature type="transmembrane region" description="Helical" evidence="5">
    <location>
        <begin position="78"/>
        <end position="95"/>
    </location>
</feature>
<protein>
    <submittedName>
        <fullName evidence="7">O-antigen ligase family protein</fullName>
    </submittedName>
</protein>
<feature type="transmembrane region" description="Helical" evidence="5">
    <location>
        <begin position="371"/>
        <end position="389"/>
    </location>
</feature>
<feature type="transmembrane region" description="Helical" evidence="5">
    <location>
        <begin position="21"/>
        <end position="41"/>
    </location>
</feature>
<evidence type="ECO:0000256" key="4">
    <source>
        <dbReference type="ARBA" id="ARBA00023136"/>
    </source>
</evidence>
<dbReference type="Pfam" id="PF04932">
    <property type="entry name" value="Wzy_C"/>
    <property type="match status" value="1"/>
</dbReference>
<dbReference type="GO" id="GO:0016020">
    <property type="term" value="C:membrane"/>
    <property type="evidence" value="ECO:0007669"/>
    <property type="project" value="UniProtKB-SubCell"/>
</dbReference>
<organism evidence="7 8">
    <name type="scientific">Romeriopsis navalis LEGE 11480</name>
    <dbReference type="NCBI Taxonomy" id="2777977"/>
    <lineage>
        <taxon>Bacteria</taxon>
        <taxon>Bacillati</taxon>
        <taxon>Cyanobacteriota</taxon>
        <taxon>Cyanophyceae</taxon>
        <taxon>Leptolyngbyales</taxon>
        <taxon>Leptolyngbyaceae</taxon>
        <taxon>Romeriopsis</taxon>
        <taxon>Romeriopsis navalis</taxon>
    </lineage>
</organism>
<keyword evidence="2 5" id="KW-0812">Transmembrane</keyword>
<keyword evidence="4 5" id="KW-0472">Membrane</keyword>
<name>A0A928VI83_9CYAN</name>
<evidence type="ECO:0000313" key="7">
    <source>
        <dbReference type="EMBL" id="MBE9028800.1"/>
    </source>
</evidence>
<dbReference type="PANTHER" id="PTHR37422:SF17">
    <property type="entry name" value="O-ANTIGEN LIGASE"/>
    <property type="match status" value="1"/>
</dbReference>
<evidence type="ECO:0000256" key="1">
    <source>
        <dbReference type="ARBA" id="ARBA00004141"/>
    </source>
</evidence>
<gene>
    <name evidence="7" type="ORF">IQ266_03375</name>
</gene>
<dbReference type="InterPro" id="IPR051533">
    <property type="entry name" value="WaaL-like"/>
</dbReference>
<feature type="transmembrane region" description="Helical" evidence="5">
    <location>
        <begin position="246"/>
        <end position="268"/>
    </location>
</feature>
<dbReference type="RefSeq" id="WP_264323623.1">
    <property type="nucleotide sequence ID" value="NZ_JADEXQ010000007.1"/>
</dbReference>
<evidence type="ECO:0000259" key="6">
    <source>
        <dbReference type="Pfam" id="PF04932"/>
    </source>
</evidence>
<sequence>MLNQTDHATDSAMLNRMDIKRILSVIEIWVAGFYFAYFLGFNFPQPVTTALNLTSYPVLAILVVSCWKRVLHAASRDWAILLLHFIAFISILWSAAPEVTTIESKTFVRAALFGFYLAVRFGLKGQMRLLSYIFGAGILFSVFASLGFPSYGVTQTGEAAGSWKGIYIFKNLFASTSSLAAILFLLLALEYRKQRWLNIGLLILSLVSLGFSQGRTAAAALLIVLCLLPFRHLFQQAYRQRVVIGAAAVFVSLTVIGIVLGNLEFILVDVLGKNLEFNGRVPIWELMVEFGSQRPWLGHGIGGFWTSEASDYLLTFTWASATRLAGVRFNAHNGYIDLFLQLGVVGLALFGISFVTLLWRTVYVFIRTQAIEIFWVLQTLLFLTIVSLADSLSVGTASGQWILYVSFTSAIAIEYQRLTKRPAAARSAPWRIGITDADHPQRR</sequence>
<evidence type="ECO:0000256" key="3">
    <source>
        <dbReference type="ARBA" id="ARBA00022989"/>
    </source>
</evidence>
<comment type="caution">
    <text evidence="7">The sequence shown here is derived from an EMBL/GenBank/DDBJ whole genome shotgun (WGS) entry which is preliminary data.</text>
</comment>
<evidence type="ECO:0000313" key="8">
    <source>
        <dbReference type="Proteomes" id="UP000625316"/>
    </source>
</evidence>
<proteinExistence type="predicted"/>
<keyword evidence="7" id="KW-0436">Ligase</keyword>
<feature type="domain" description="O-antigen ligase-related" evidence="6">
    <location>
        <begin position="201"/>
        <end position="350"/>
    </location>
</feature>
<keyword evidence="3 5" id="KW-1133">Transmembrane helix</keyword>
<feature type="transmembrane region" description="Helical" evidence="5">
    <location>
        <begin position="107"/>
        <end position="123"/>
    </location>
</feature>
<evidence type="ECO:0000256" key="5">
    <source>
        <dbReference type="SAM" id="Phobius"/>
    </source>
</evidence>